<sequence length="1511" mass="163547">MVAALAALLAALLPTSAAMAQEAEAAVGSYTPFKGEPFFLLADTGFGSGEEARVRLEVPGRDMGRMNLEAYSGADIVVYRVPEPLEFLKKQRNLHRVQVVGNYQGEGLANTLRFLWDSWWKQSRLAWRRLFSPEARRAVTGEQPRLATSEAIRRPVVFANHPQYKPLKGFDMVDSFRYPIWKAKPIAPPKGVQLDGSSSEFIPTGAGNVMIPIGKRKPGLYLVEAIIGEHRATTLVFVSDTIAVTKVSSGQMLVWTARRDNGATVAGTNVVWTDGTGVLQSGATGADGVATLERGSPEHTYVLGEDRSGGVFVSENFYYDSEIYNTKIYAVTDRPLYRPGDEVAVKFLARDFKSARVSAAAAQAPVALTVLDPNGTPLLTQTLQLSPENGTETRFRLPEQAGAGGYELRFTYQGDTYGAAFRVAEYIKPHFEINVQPKQPEFKTGENVTGTIALRYADGKPVKDAALTLSLRSQQNTMVEGELRYSGLFPVELKTVELKTDSKGNVDFSLPPAAEPSRYILTVLATDGAAYRVKTTRELLIARSASSYQLKAARQFSDPGHTVHFDLVADGKAAARPVRWEMVQLEQQTKTSGAFNPAAKGWDVVFPTSGSYQLSLRDERGNLLAAASHWVAGAGVKTTPGSIEIVLDKARYRAGETAEALVTFSQPADEALVTLERDKVEQYGLLKGGAGWFKAVRVAPNQWRVRIPVTEEHGPNMTVSVATTRNGEFVFENAGLQVIEPRIALQFKADKEVYQPGDKVTLDVTATLEGKPVSTLVALGVVDEMIYVLQPEIAPDIAEFFYHPRRNNVRTTASLSFISYDMAQGRTSGVPARHNYNERGVKVLERPRRDNVDTAFWAPSLKTDASGHARVTFTMPDALTRWRITGRAMDAQGRVGQRTGYLRSDKAFYAKWTAPDWMRAGDAPRATVAVFNQSGSKQALEVTLAGAGIARTEKLDANPGVNYVSFPLAGSAGALRLEVKQNGKLVDAVDTAVQVQPATWNSPRSQALALAGAETALKLPPDARNVRVSFVQGAAGQFSRIADDLIEYPFGGVEQTASQIIPLTLATQSLGADAAGLRERLLTRLQSSRLRLVSMAGPKATFGWWGNATQGDALMTAYAYYADWYAARALQIELPAEHWDNLLAVYAETGLKDSLSRRALTLWMAQQMGLATKTLVEGLVGDSAATVLADKARPQGPGASLLLGAADDRVTQSMGVGLLALVAGQNGVPLPPALQEQVAAAWTTLRATPAPVAQALLMLAGELPATQAEAVLGAVKAEAPTFDRALTLLWVQKKLGGPAFGKAPAVALEGPWQKIDSGTGQPGWRWTDVKAAPAMLRVAGAIPAGTTAIVQYDSRAAESSTLAVTVERRILRMVRGSDGYKTELVKAGAALRSDELYLDEIRLKPAAGARHRYGLVEVALPPGATVEPTTWGMNMAGATPVPLERARHVERRDGYAVPVDPLDGEVTVRHLVRFAQKGSYVLPPARYYRAYQPDQKGFEGGGKSMRTLKVE</sequence>
<evidence type="ECO:0000259" key="3">
    <source>
        <dbReference type="SMART" id="SM01359"/>
    </source>
</evidence>
<organism evidence="5 6">
    <name type="scientific">[Empedobacter] haloabium</name>
    <dbReference type="NCBI Taxonomy" id="592317"/>
    <lineage>
        <taxon>Bacteria</taxon>
        <taxon>Pseudomonadati</taxon>
        <taxon>Pseudomonadota</taxon>
        <taxon>Betaproteobacteria</taxon>
        <taxon>Burkholderiales</taxon>
        <taxon>Oxalobacteraceae</taxon>
        <taxon>Telluria group</taxon>
        <taxon>Telluria group incertae sedis</taxon>
    </lineage>
</organism>
<dbReference type="PANTHER" id="PTHR40094:SF1">
    <property type="entry name" value="UBIQUITIN DOMAIN-CONTAINING PROTEIN"/>
    <property type="match status" value="1"/>
</dbReference>
<dbReference type="Gene3D" id="2.60.40.10">
    <property type="entry name" value="Immunoglobulins"/>
    <property type="match status" value="1"/>
</dbReference>
<feature type="domain" description="Alpha-2-macroglobulin bait region" evidence="3">
    <location>
        <begin position="643"/>
        <end position="789"/>
    </location>
</feature>
<dbReference type="Pfam" id="PF00207">
    <property type="entry name" value="A2M"/>
    <property type="match status" value="1"/>
</dbReference>
<evidence type="ECO:0000259" key="4">
    <source>
        <dbReference type="SMART" id="SM01360"/>
    </source>
</evidence>
<dbReference type="SMART" id="SM01359">
    <property type="entry name" value="A2M_N_2"/>
    <property type="match status" value="1"/>
</dbReference>
<dbReference type="InterPro" id="IPR001599">
    <property type="entry name" value="Macroglobln_a2"/>
</dbReference>
<feature type="chain" id="PRO_5045270075" evidence="2">
    <location>
        <begin position="21"/>
        <end position="1511"/>
    </location>
</feature>
<gene>
    <name evidence="5" type="ORF">E7V67_000095</name>
</gene>
<dbReference type="Gene3D" id="1.50.10.20">
    <property type="match status" value="1"/>
</dbReference>
<dbReference type="Pfam" id="PF01835">
    <property type="entry name" value="MG2"/>
    <property type="match status" value="1"/>
</dbReference>
<evidence type="ECO:0000256" key="1">
    <source>
        <dbReference type="ARBA" id="ARBA00010556"/>
    </source>
</evidence>
<evidence type="ECO:0000256" key="2">
    <source>
        <dbReference type="SAM" id="SignalP"/>
    </source>
</evidence>
<evidence type="ECO:0000313" key="6">
    <source>
        <dbReference type="Proteomes" id="UP000321323"/>
    </source>
</evidence>
<dbReference type="Gene3D" id="2.60.40.1930">
    <property type="match status" value="1"/>
</dbReference>
<dbReference type="InterPro" id="IPR047565">
    <property type="entry name" value="Alpha-macroglob_thiol-ester_cl"/>
</dbReference>
<keyword evidence="6" id="KW-1185">Reference proteome</keyword>
<dbReference type="InterPro" id="IPR008930">
    <property type="entry name" value="Terpenoid_cyclase/PrenylTrfase"/>
</dbReference>
<dbReference type="InterPro" id="IPR051802">
    <property type="entry name" value="YfhM-like"/>
</dbReference>
<name>A0ABZ1ULH3_9BURK</name>
<feature type="signal peptide" evidence="2">
    <location>
        <begin position="1"/>
        <end position="20"/>
    </location>
</feature>
<dbReference type="Proteomes" id="UP000321323">
    <property type="component" value="Chromosome"/>
</dbReference>
<keyword evidence="2" id="KW-0732">Signal</keyword>
<reference evidence="5 6" key="1">
    <citation type="journal article" date="2019" name="Int. J. Syst. Evol. Microbiol.">
        <title>The Draft Whole-Genome Sequence of the Antibiotic Producer Empedobacter haloabium ATCC 31962 Provides Indications for Its Taxonomic Reclassification.</title>
        <authorList>
            <person name="Miess H."/>
            <person name="Arlt P."/>
            <person name="Apel A.K."/>
            <person name="Weber T."/>
            <person name="Nieselt K."/>
            <person name="Hanssen F."/>
            <person name="Czemmel S."/>
            <person name="Nahnsen S."/>
            <person name="Gross H."/>
        </authorList>
    </citation>
    <scope>NUCLEOTIDE SEQUENCE [LARGE SCALE GENOMIC DNA]</scope>
    <source>
        <strain evidence="5 6">ATCC 31962</strain>
    </source>
</reference>
<proteinExistence type="inferred from homology"/>
<feature type="domain" description="Alpha-2-macroglobulin" evidence="4">
    <location>
        <begin position="854"/>
        <end position="944"/>
    </location>
</feature>
<dbReference type="SMART" id="SM01360">
    <property type="entry name" value="A2M"/>
    <property type="match status" value="1"/>
</dbReference>
<dbReference type="InterPro" id="IPR002890">
    <property type="entry name" value="MG2"/>
</dbReference>
<dbReference type="SUPFAM" id="SSF48239">
    <property type="entry name" value="Terpenoid cyclases/Protein prenyltransferases"/>
    <property type="match status" value="1"/>
</dbReference>
<dbReference type="SMART" id="SM01419">
    <property type="entry name" value="Thiol-ester_cl"/>
    <property type="match status" value="1"/>
</dbReference>
<dbReference type="PANTHER" id="PTHR40094">
    <property type="entry name" value="ALPHA-2-MACROGLOBULIN HOMOLOG"/>
    <property type="match status" value="1"/>
</dbReference>
<protein>
    <submittedName>
        <fullName evidence="5">Alpha-2-macroglobulin</fullName>
    </submittedName>
</protein>
<dbReference type="InterPro" id="IPR013783">
    <property type="entry name" value="Ig-like_fold"/>
</dbReference>
<dbReference type="InterPro" id="IPR011625">
    <property type="entry name" value="A2M_N_BRD"/>
</dbReference>
<evidence type="ECO:0000313" key="5">
    <source>
        <dbReference type="EMBL" id="WUR13551.1"/>
    </source>
</evidence>
<dbReference type="Pfam" id="PF07703">
    <property type="entry name" value="A2M_BRD"/>
    <property type="match status" value="1"/>
</dbReference>
<dbReference type="EMBL" id="CP136508">
    <property type="protein sequence ID" value="WUR13551.1"/>
    <property type="molecule type" value="Genomic_DNA"/>
</dbReference>
<comment type="similarity">
    <text evidence="1">Belongs to the protease inhibitor I39 (alpha-2-macroglobulin) family. Bacterial alpha-2-macroglobulin subfamily.</text>
</comment>
<accession>A0ABZ1ULH3</accession>